<accession>A0A511MB40</accession>
<evidence type="ECO:0000259" key="1">
    <source>
        <dbReference type="Pfam" id="PF13460"/>
    </source>
</evidence>
<protein>
    <recommendedName>
        <fullName evidence="1">NAD(P)-binding domain-containing protein</fullName>
    </recommendedName>
</protein>
<dbReference type="Gene3D" id="3.40.50.720">
    <property type="entry name" value="NAD(P)-binding Rossmann-like Domain"/>
    <property type="match status" value="1"/>
</dbReference>
<dbReference type="InterPro" id="IPR051606">
    <property type="entry name" value="Polyketide_Oxido-like"/>
</dbReference>
<organism evidence="2 3">
    <name type="scientific">Nocardia ninae NBRC 108245</name>
    <dbReference type="NCBI Taxonomy" id="1210091"/>
    <lineage>
        <taxon>Bacteria</taxon>
        <taxon>Bacillati</taxon>
        <taxon>Actinomycetota</taxon>
        <taxon>Actinomycetes</taxon>
        <taxon>Mycobacteriales</taxon>
        <taxon>Nocardiaceae</taxon>
        <taxon>Nocardia</taxon>
    </lineage>
</organism>
<dbReference type="PANTHER" id="PTHR43355">
    <property type="entry name" value="FLAVIN REDUCTASE (NADPH)"/>
    <property type="match status" value="1"/>
</dbReference>
<gene>
    <name evidence="2" type="ORF">NN4_23490</name>
</gene>
<proteinExistence type="predicted"/>
<dbReference type="GO" id="GO:0016646">
    <property type="term" value="F:oxidoreductase activity, acting on the CH-NH group of donors, NAD or NADP as acceptor"/>
    <property type="evidence" value="ECO:0007669"/>
    <property type="project" value="TreeGrafter"/>
</dbReference>
<dbReference type="Proteomes" id="UP000321424">
    <property type="component" value="Unassembled WGS sequence"/>
</dbReference>
<dbReference type="Pfam" id="PF13460">
    <property type="entry name" value="NAD_binding_10"/>
    <property type="match status" value="1"/>
</dbReference>
<evidence type="ECO:0000313" key="2">
    <source>
        <dbReference type="EMBL" id="GEM37830.1"/>
    </source>
</evidence>
<dbReference type="InterPro" id="IPR036291">
    <property type="entry name" value="NAD(P)-bd_dom_sf"/>
</dbReference>
<dbReference type="SUPFAM" id="SSF51735">
    <property type="entry name" value="NAD(P)-binding Rossmann-fold domains"/>
    <property type="match status" value="1"/>
</dbReference>
<reference evidence="2 3" key="1">
    <citation type="submission" date="2019-07" db="EMBL/GenBank/DDBJ databases">
        <title>Whole genome shotgun sequence of Nocardia ninae NBRC 108245.</title>
        <authorList>
            <person name="Hosoyama A."/>
            <person name="Uohara A."/>
            <person name="Ohji S."/>
            <person name="Ichikawa N."/>
        </authorList>
    </citation>
    <scope>NUCLEOTIDE SEQUENCE [LARGE SCALE GENOMIC DNA]</scope>
    <source>
        <strain evidence="2 3">NBRC 108245</strain>
    </source>
</reference>
<feature type="domain" description="NAD(P)-binding" evidence="1">
    <location>
        <begin position="7"/>
        <end position="216"/>
    </location>
</feature>
<keyword evidence="3" id="KW-1185">Reference proteome</keyword>
<evidence type="ECO:0000313" key="3">
    <source>
        <dbReference type="Proteomes" id="UP000321424"/>
    </source>
</evidence>
<dbReference type="PANTHER" id="PTHR43355:SF2">
    <property type="entry name" value="FLAVIN REDUCTASE (NADPH)"/>
    <property type="match status" value="1"/>
</dbReference>
<dbReference type="InterPro" id="IPR016040">
    <property type="entry name" value="NAD(P)-bd_dom"/>
</dbReference>
<dbReference type="RefSeq" id="WP_147129920.1">
    <property type="nucleotide sequence ID" value="NZ_BJXA01000012.1"/>
</dbReference>
<sequence>MDIGIFGATGVIGSRAVDEATRRGHRVTAFSRDAGRFPTERGTVTWQVADWLDADSVAAAISGLDVVISAVNAGHGIADTIARAGDFVVGAQAMVRALERQPRVRVIAVGGAGSLEIAPGLQLVDTGADFVRTLTEDLGVPAEYAEVVRALRDALNVYRLSNRNWTYLSPSAGRINPGTRTGRFRVGGDQLLIAADGAPDLSAEDLAVALLDEVEQPRYLQRRFTVGY</sequence>
<name>A0A511MB40_9NOCA</name>
<dbReference type="EMBL" id="BJXA01000012">
    <property type="protein sequence ID" value="GEM37830.1"/>
    <property type="molecule type" value="Genomic_DNA"/>
</dbReference>
<dbReference type="OrthoDB" id="3191258at2"/>
<dbReference type="AlphaFoldDB" id="A0A511MB40"/>
<comment type="caution">
    <text evidence="2">The sequence shown here is derived from an EMBL/GenBank/DDBJ whole genome shotgun (WGS) entry which is preliminary data.</text>
</comment>